<dbReference type="GO" id="GO:0016020">
    <property type="term" value="C:membrane"/>
    <property type="evidence" value="ECO:0007669"/>
    <property type="project" value="TreeGrafter"/>
</dbReference>
<organism evidence="4 5">
    <name type="scientific">Diploscapter pachys</name>
    <dbReference type="NCBI Taxonomy" id="2018661"/>
    <lineage>
        <taxon>Eukaryota</taxon>
        <taxon>Metazoa</taxon>
        <taxon>Ecdysozoa</taxon>
        <taxon>Nematoda</taxon>
        <taxon>Chromadorea</taxon>
        <taxon>Rhabditida</taxon>
        <taxon>Rhabditina</taxon>
        <taxon>Rhabditomorpha</taxon>
        <taxon>Rhabditoidea</taxon>
        <taxon>Rhabditidae</taxon>
        <taxon>Diploscapter</taxon>
    </lineage>
</organism>
<dbReference type="STRING" id="2018661.A0A2A2K869"/>
<dbReference type="OrthoDB" id="1574204at2759"/>
<keyword evidence="2" id="KW-0732">Signal</keyword>
<evidence type="ECO:0000313" key="5">
    <source>
        <dbReference type="Proteomes" id="UP000218231"/>
    </source>
</evidence>
<accession>A0A2A2K869</accession>
<dbReference type="InterPro" id="IPR003591">
    <property type="entry name" value="Leu-rich_rpt_typical-subtyp"/>
</dbReference>
<dbReference type="PANTHER" id="PTHR24364">
    <property type="entry name" value="LP06937P"/>
    <property type="match status" value="1"/>
</dbReference>
<comment type="caution">
    <text evidence="4">The sequence shown here is derived from an EMBL/GenBank/DDBJ whole genome shotgun (WGS) entry which is preliminary data.</text>
</comment>
<dbReference type="Gene3D" id="3.80.10.10">
    <property type="entry name" value="Ribonuclease Inhibitor"/>
    <property type="match status" value="1"/>
</dbReference>
<evidence type="ECO:0000256" key="1">
    <source>
        <dbReference type="ARBA" id="ARBA00022614"/>
    </source>
</evidence>
<evidence type="ECO:0000256" key="2">
    <source>
        <dbReference type="ARBA" id="ARBA00022729"/>
    </source>
</evidence>
<dbReference type="InterPro" id="IPR001611">
    <property type="entry name" value="Leu-rich_rpt"/>
</dbReference>
<name>A0A2A2K869_9BILA</name>
<protein>
    <recommendedName>
        <fullName evidence="6">LRRCT domain-containing protein</fullName>
    </recommendedName>
</protein>
<gene>
    <name evidence="4" type="ORF">WR25_09690</name>
</gene>
<sequence>MATSARAFQPDWCKLVDFWIANNNIARYVWRYLPSLLALGLWTAEVEVEARERKQHQQQQFVHEDPSIQYLCRGPLAEYAACQCKDDEGSVSCINTQFNDIRMFMAVSTHYKSLTSVTFHGNNFGELPSTPLFGDSSQSSLITLNISANYIVSLNSNILRGLPNLKRFDMSNNEIVLKESDVNFFVHTPLITELYLRHAFTSTINRTVQFEILMRMFEKANLKHLQTLDLSYNYLQSVPYTLPCPFPSLQLLDLRQNFLENLEVNGTCIRGIRTINLSRNKFITIPPLFQKMADANALPGVFLMRNAFHCDCNSENYIVWIRSTNVIREKERLVCDKASPKTFVGARIVEVNLNKLTCDENLINSAPSHFTSKLLSFALAIIRSFVLLFLLY</sequence>
<dbReference type="InterPro" id="IPR052286">
    <property type="entry name" value="Wnt_signaling_inhibitor"/>
</dbReference>
<evidence type="ECO:0008006" key="6">
    <source>
        <dbReference type="Google" id="ProtNLM"/>
    </source>
</evidence>
<dbReference type="PANTHER" id="PTHR24364:SF18">
    <property type="entry name" value="LP06937P"/>
    <property type="match status" value="1"/>
</dbReference>
<keyword evidence="1" id="KW-0433">Leucine-rich repeat</keyword>
<proteinExistence type="predicted"/>
<evidence type="ECO:0000256" key="3">
    <source>
        <dbReference type="ARBA" id="ARBA00022737"/>
    </source>
</evidence>
<evidence type="ECO:0000313" key="4">
    <source>
        <dbReference type="EMBL" id="PAV70121.1"/>
    </source>
</evidence>
<dbReference type="PROSITE" id="PS51450">
    <property type="entry name" value="LRR"/>
    <property type="match status" value="1"/>
</dbReference>
<dbReference type="EMBL" id="LIAE01009358">
    <property type="protein sequence ID" value="PAV70121.1"/>
    <property type="molecule type" value="Genomic_DNA"/>
</dbReference>
<keyword evidence="5" id="KW-1185">Reference proteome</keyword>
<dbReference type="Proteomes" id="UP000218231">
    <property type="component" value="Unassembled WGS sequence"/>
</dbReference>
<dbReference type="SMART" id="SM00369">
    <property type="entry name" value="LRR_TYP"/>
    <property type="match status" value="5"/>
</dbReference>
<dbReference type="AlphaFoldDB" id="A0A2A2K869"/>
<dbReference type="Pfam" id="PF00560">
    <property type="entry name" value="LRR_1"/>
    <property type="match status" value="2"/>
</dbReference>
<keyword evidence="3" id="KW-0677">Repeat</keyword>
<reference evidence="4 5" key="1">
    <citation type="journal article" date="2017" name="Curr. Biol.">
        <title>Genome architecture and evolution of a unichromosomal asexual nematode.</title>
        <authorList>
            <person name="Fradin H."/>
            <person name="Zegar C."/>
            <person name="Gutwein M."/>
            <person name="Lucas J."/>
            <person name="Kovtun M."/>
            <person name="Corcoran D."/>
            <person name="Baugh L.R."/>
            <person name="Kiontke K."/>
            <person name="Gunsalus K."/>
            <person name="Fitch D.H."/>
            <person name="Piano F."/>
        </authorList>
    </citation>
    <scope>NUCLEOTIDE SEQUENCE [LARGE SCALE GENOMIC DNA]</scope>
    <source>
        <strain evidence="4">PF1309</strain>
    </source>
</reference>
<dbReference type="SUPFAM" id="SSF52058">
    <property type="entry name" value="L domain-like"/>
    <property type="match status" value="1"/>
</dbReference>
<dbReference type="InterPro" id="IPR032675">
    <property type="entry name" value="LRR_dom_sf"/>
</dbReference>